<comment type="catalytic activity">
    <reaction evidence="1">
        <text>All bonds known to be hydrolyzed by this endopeptidase have arginine in P1 and an acidic residue in P4. P6 is often occupied by an acidic residue or by a hydroxy-amino-acid residue, the phosphorylation of which enhances cleavage.</text>
        <dbReference type="EC" id="3.4.22.49"/>
    </reaction>
</comment>
<feature type="region of interest" description="Disordered" evidence="5">
    <location>
        <begin position="1671"/>
        <end position="1699"/>
    </location>
</feature>
<gene>
    <name evidence="7" type="ORF">DPMN_193966</name>
</gene>
<evidence type="ECO:0000256" key="2">
    <source>
        <dbReference type="ARBA" id="ARBA00012489"/>
    </source>
</evidence>
<reference evidence="7" key="2">
    <citation type="submission" date="2020-11" db="EMBL/GenBank/DDBJ databases">
        <authorList>
            <person name="McCartney M.A."/>
            <person name="Auch B."/>
            <person name="Kono T."/>
            <person name="Mallez S."/>
            <person name="Becker A."/>
            <person name="Gohl D.M."/>
            <person name="Silverstein K.A.T."/>
            <person name="Koren S."/>
            <person name="Bechman K.B."/>
            <person name="Herman A."/>
            <person name="Abrahante J.E."/>
            <person name="Garbe J."/>
        </authorList>
    </citation>
    <scope>NUCLEOTIDE SEQUENCE</scope>
    <source>
        <strain evidence="7">Duluth1</strain>
        <tissue evidence="7">Whole animal</tissue>
    </source>
</reference>
<dbReference type="Pfam" id="PF03568">
    <property type="entry name" value="Separin_C"/>
    <property type="match status" value="2"/>
</dbReference>
<evidence type="ECO:0000256" key="1">
    <source>
        <dbReference type="ARBA" id="ARBA00000451"/>
    </source>
</evidence>
<feature type="compositionally biased region" description="Low complexity" evidence="5">
    <location>
        <begin position="1032"/>
        <end position="1044"/>
    </location>
</feature>
<evidence type="ECO:0000313" key="7">
    <source>
        <dbReference type="EMBL" id="KAH3692153.1"/>
    </source>
</evidence>
<feature type="domain" description="Peptidase C50" evidence="6">
    <location>
        <begin position="2298"/>
        <end position="2393"/>
    </location>
</feature>
<evidence type="ECO:0000256" key="4">
    <source>
        <dbReference type="ARBA" id="ARBA00022829"/>
    </source>
</evidence>
<sequence>MCDEKEILKLIKASDLQSIPHKIENVFEKDLTTMDKQAILVQKAVIENWMHALTVTVVTIVPEVKISHDLTVVFRIFQICSQRLNDILNHIPVDKKHIVPNLICRVLHGNVNQEHFGQQLELCDLALQMVSHESLDLSKSEKGKYVAEYCYAAFWNGATRIFKTVETVEEYCQLLHARHLSIMCALRLPEKWAKVSEFVSCTCKHYASTATDFPHVNDDSVLTAFYKLFTECTRCLNNLYKDNKKESVKTQLATMVLQVHVSFLQASLKLSHFHKISEIMFSLRLFSGLTYMAGLEQVIDMTVFLTKLTAGDTRDLNEGAKLASILCSKLDSFEQSSDVNYVENVQFSHCIILMIQACSNISNRLGKDTWFAQSLCKVFQSVQKVTKAYPVSESSMSLDDATTVATMKFRVYARILQLTAYIVKETTMASKEESQAAKDLIAASEDYITTLKETQAVPMLKETTKSYAAFLLDSLLLPAMRTLRSKALYSHLHAITKATFDLLPIGGQKVEVYDLHIESHQHGHSFMLGTAAVVRGLAEDPSFLHPIAMAWAKLKREAIGAQQDIFQTMTLACVVKESGRTVPHLTYPDMLLAEYQCWKIFSKRRFDVEFHILVKLIDCDLQKEQRGIILMELVNCMMMTGLTLPDKSLQDVVEECLALFKDQHLLFEGHCYYLKYLIDHYERMQVAQESTTKKDVTSGALQDVTTATCELQPEMTYISRLEHAINQWEKGLAEIYQKVPADTAMTDFNSLIPPAAHCDIMIQCGVRLNIMLQPKLALRALTLAQKVVCTLVVDKKLPEVQLQNKKTMIVTEMVHALVAMGRYSDAETAIKSLVSTDTYITLMTAYLQIYMDKKESAVKTLTKILSREKSNNVSHLLYEGIANRLMSVCLCVSDRRDWEVPSKYHLLTLAYDAVHCHISVLNYVLIYQKGMSQIDAWIYLYEFLQSVYHLCQLYRSVGMPREAICYLNIGYRAAHYQNLPSWSCQFLCEMLRMHGMQANVNKAFNVLDAIHLTFNLKNKFTEGKDTLNAGLTSSEETNNKSSNSEPDRGKLENENKQDNWDNNKLDVGNCIGVEEKITPSKFMEQEKTDGNKTPERVGHCTVLNSDKKRQLEVLAVPECPCLKVGAPSYSDTCMHKMSLLMGVAMAEFLMDSGSHDAVRKTLHHLHTSLDVFRDHSFLKPSQYFSRSPKQKKMMIEQSLFKHHPDVLATCLTASCVKAELNLIEKDYESVNSMYQMVKDFEEGGMLKNLVHGTILVSRLALSRSAAFFLTSTDLFKDSYQTLLETEMEMEAMMLSQKGNTGFTAEGCADLKKTGVAKNILKDLQLAVPTTADIKATPMKSKSKFDALCTPKMPSLEKGMLSTTKRPALMNQINNNRIAELQKLIDSDEDDDIVFPKTKPITPSVAKSVRKRKPQTDIVSRTVSSITKMTAEDQQNAKLACKLFIFEDDNSSVDKKNNVTKGQDIICASSSTKKSNQSKGRTKKAETEKSCKQVSPIVIDISGDEENLNYPPPISVLKANNRMKSTKKEHQNCKAETVDSEDLFNKESLETELGKKCNPTKSVKAIRKRSVYKEGNTTIIESSEAMEIIDVSNEITGTDSKVDVYDFLLEASPVVKNNTVGNKTKTGRSTRKTKTKTDVTINKDTMILTDVIDNSLNVPEGTRKKERAIKVRSTRKTDNKENVETVKDEQNKSKTRPVRGKRKIEEIEAVRFGYENVGDLSAELTFNKLEEVNTVLNGELNEDFNESEMNYTDDSSEIDDDFDETFGAKEPCVGMGLDLLCDNFETSLVIIEPVPEVLPVEFYRVNKEHGNGLAADLVEASNVFIDCNACVQIQSEHDCSNVSEPMEIMRGDVKPTRRTTRRGKKATASGNGGEKEEEEKTGTEETDDGIKNTTVEGAIVIPETIVRDVDCGEVESTLEGDRGMETMRGGRLYSIQDKMGLLDEPDIAVADTVSSRTDLTAGEDIFEHLHDLYKRLCKLPPSPQHAEVCYALALRYAGTDQTKAAFYLSDGVAITFRHQLRLNIARKLRKMPDAKPATIQLWNKTLDDIFNPDMTHFQTIIDAIPEEWAVVQISVVNVAKSWKQMIITRFSKGAQPIVVKIPAFNTLEGVHMAEDFDSLMTRVHDNTEVSCRLTWWTKRQSLDMDCMKLLQKMERIWLKNWRCLLYPPEISAASVDEALKTCREVFGLSLDVGVVKLLLVAIRILSEEEMSGCCKALLPSNTDVEEFVRTFQKYRDGVVNFTAHTVLILDKSVQNMPWESMPMLSTKSVTRMPCLSHVYTQLEQQRTTVDSLLTRGINMRSTCYLLNPGNDIPNTEAFFKDWFEKEKGWTGLIGKRPPSNEFMNLLTSKDFFLYCGHGSGGQFFPSDELERLQGRAVTMLMGCSSGRMLVKGQLEPSGMMNSYFLAG</sequence>
<proteinExistence type="predicted"/>
<reference evidence="7" key="1">
    <citation type="journal article" date="2019" name="bioRxiv">
        <title>The Genome of the Zebra Mussel, Dreissena polymorpha: A Resource for Invasive Species Research.</title>
        <authorList>
            <person name="McCartney M.A."/>
            <person name="Auch B."/>
            <person name="Kono T."/>
            <person name="Mallez S."/>
            <person name="Zhang Y."/>
            <person name="Obille A."/>
            <person name="Becker A."/>
            <person name="Abrahante J.E."/>
            <person name="Garbe J."/>
            <person name="Badalamenti J.P."/>
            <person name="Herman A."/>
            <person name="Mangelson H."/>
            <person name="Liachko I."/>
            <person name="Sullivan S."/>
            <person name="Sone E.D."/>
            <person name="Koren S."/>
            <person name="Silverstein K.A.T."/>
            <person name="Beckman K.B."/>
            <person name="Gohl D.M."/>
        </authorList>
    </citation>
    <scope>NUCLEOTIDE SEQUENCE</scope>
    <source>
        <strain evidence="7">Duluth1</strain>
        <tissue evidence="7">Whole animal</tissue>
    </source>
</reference>
<dbReference type="EC" id="3.4.22.49" evidence="2"/>
<keyword evidence="4" id="KW-0159">Chromosome partition</keyword>
<dbReference type="GO" id="GO:0006508">
    <property type="term" value="P:proteolysis"/>
    <property type="evidence" value="ECO:0007669"/>
    <property type="project" value="InterPro"/>
</dbReference>
<feature type="compositionally biased region" description="Basic and acidic residues" evidence="5">
    <location>
        <begin position="1674"/>
        <end position="1691"/>
    </location>
</feature>
<evidence type="ECO:0000259" key="6">
    <source>
        <dbReference type="PROSITE" id="PS51700"/>
    </source>
</evidence>
<organism evidence="7 8">
    <name type="scientific">Dreissena polymorpha</name>
    <name type="common">Zebra mussel</name>
    <name type="synonym">Mytilus polymorpha</name>
    <dbReference type="NCBI Taxonomy" id="45954"/>
    <lineage>
        <taxon>Eukaryota</taxon>
        <taxon>Metazoa</taxon>
        <taxon>Spiralia</taxon>
        <taxon>Lophotrochozoa</taxon>
        <taxon>Mollusca</taxon>
        <taxon>Bivalvia</taxon>
        <taxon>Autobranchia</taxon>
        <taxon>Heteroconchia</taxon>
        <taxon>Euheterodonta</taxon>
        <taxon>Imparidentia</taxon>
        <taxon>Neoheterodontei</taxon>
        <taxon>Myida</taxon>
        <taxon>Dreissenoidea</taxon>
        <taxon>Dreissenidae</taxon>
        <taxon>Dreissena</taxon>
    </lineage>
</organism>
<comment type="caution">
    <text evidence="7">The sequence shown here is derived from an EMBL/GenBank/DDBJ whole genome shotgun (WGS) entry which is preliminary data.</text>
</comment>
<evidence type="ECO:0000313" key="8">
    <source>
        <dbReference type="Proteomes" id="UP000828390"/>
    </source>
</evidence>
<dbReference type="GO" id="GO:0072686">
    <property type="term" value="C:mitotic spindle"/>
    <property type="evidence" value="ECO:0007669"/>
    <property type="project" value="TreeGrafter"/>
</dbReference>
<dbReference type="InterPro" id="IPR005314">
    <property type="entry name" value="Peptidase_C50"/>
</dbReference>
<evidence type="ECO:0000256" key="3">
    <source>
        <dbReference type="ARBA" id="ARBA00022801"/>
    </source>
</evidence>
<evidence type="ECO:0000256" key="5">
    <source>
        <dbReference type="SAM" id="MobiDB-lite"/>
    </source>
</evidence>
<dbReference type="GO" id="GO:0051307">
    <property type="term" value="P:meiotic chromosome separation"/>
    <property type="evidence" value="ECO:0007669"/>
    <property type="project" value="TreeGrafter"/>
</dbReference>
<keyword evidence="3" id="KW-0378">Hydrolase</keyword>
<name>A0A9D3Y560_DREPO</name>
<dbReference type="GO" id="GO:0005634">
    <property type="term" value="C:nucleus"/>
    <property type="evidence" value="ECO:0007669"/>
    <property type="project" value="InterPro"/>
</dbReference>
<dbReference type="InterPro" id="IPR030397">
    <property type="entry name" value="SEPARIN_core_dom"/>
</dbReference>
<dbReference type="EMBL" id="JAIWYP010000025">
    <property type="protein sequence ID" value="KAH3692153.1"/>
    <property type="molecule type" value="Genomic_DNA"/>
</dbReference>
<feature type="region of interest" description="Disordered" evidence="5">
    <location>
        <begin position="1027"/>
        <end position="1063"/>
    </location>
</feature>
<keyword evidence="8" id="KW-1185">Reference proteome</keyword>
<dbReference type="PANTHER" id="PTHR12792">
    <property type="entry name" value="EXTRA SPINDLE POLES 1-RELATED"/>
    <property type="match status" value="1"/>
</dbReference>
<feature type="compositionally biased region" description="Basic and acidic residues" evidence="5">
    <location>
        <begin position="1045"/>
        <end position="1063"/>
    </location>
</feature>
<dbReference type="GO" id="GO:0004197">
    <property type="term" value="F:cysteine-type endopeptidase activity"/>
    <property type="evidence" value="ECO:0007669"/>
    <property type="project" value="InterPro"/>
</dbReference>
<dbReference type="PANTHER" id="PTHR12792:SF0">
    <property type="entry name" value="SEPARIN"/>
    <property type="match status" value="1"/>
</dbReference>
<protein>
    <recommendedName>
        <fullName evidence="2">separase</fullName>
        <ecNumber evidence="2">3.4.22.49</ecNumber>
    </recommendedName>
</protein>
<dbReference type="GO" id="GO:0005813">
    <property type="term" value="C:centrosome"/>
    <property type="evidence" value="ECO:0007669"/>
    <property type="project" value="TreeGrafter"/>
</dbReference>
<feature type="non-terminal residue" evidence="7">
    <location>
        <position position="2406"/>
    </location>
</feature>
<dbReference type="Proteomes" id="UP000828390">
    <property type="component" value="Unassembled WGS sequence"/>
</dbReference>
<feature type="compositionally biased region" description="Basic residues" evidence="5">
    <location>
        <begin position="1855"/>
        <end position="1864"/>
    </location>
</feature>
<dbReference type="GO" id="GO:0005737">
    <property type="term" value="C:cytoplasm"/>
    <property type="evidence" value="ECO:0007669"/>
    <property type="project" value="TreeGrafter"/>
</dbReference>
<feature type="region of interest" description="Disordered" evidence="5">
    <location>
        <begin position="1852"/>
        <end position="1888"/>
    </location>
</feature>
<accession>A0A9D3Y560</accession>
<dbReference type="PROSITE" id="PS51700">
    <property type="entry name" value="SEPARIN"/>
    <property type="match status" value="1"/>
</dbReference>